<feature type="coiled-coil region" evidence="2">
    <location>
        <begin position="98"/>
        <end position="135"/>
    </location>
</feature>
<dbReference type="EMBL" id="JACIEP010000008">
    <property type="protein sequence ID" value="MBB4036564.1"/>
    <property type="molecule type" value="Genomic_DNA"/>
</dbReference>
<feature type="domain" description="Phage capsid-like C-terminal" evidence="4">
    <location>
        <begin position="220"/>
        <end position="469"/>
    </location>
</feature>
<evidence type="ECO:0000313" key="5">
    <source>
        <dbReference type="EMBL" id="MBB4036564.1"/>
    </source>
</evidence>
<dbReference type="SUPFAM" id="SSF56563">
    <property type="entry name" value="Major capsid protein gp5"/>
    <property type="match status" value="1"/>
</dbReference>
<dbReference type="Gene3D" id="3.30.2320.10">
    <property type="entry name" value="hypothetical protein PF0899 domain"/>
    <property type="match status" value="1"/>
</dbReference>
<keyword evidence="3" id="KW-1133">Transmembrane helix</keyword>
<sequence>MKKYLRELKQNSMLGRKRRFQLVCSIFGIVIVAIIAISFIAVSPIGAGVSMAGFGLMAYLDKDSLTEDQKTFFENFDEAMGKAMGESVKKYLESEIDLKTLQDSFQKAQTKLKELEDRKDLSEEVKKELADYKKELNSTLIGLKSATERGSNGKIVVKTLDEQIREQFEGFISKDSTGREVVDMKAACKASDNGKRKTITLFLTKAAVTTAGANLIAGVEIDPSISAPPRYESDLRQYANVARIGSRTVTYGELYDINGDAEWVPEGGLKPSMDAKVREITINAGKVALTVKLTEETLVDLPQVVAEIRAEVINRIGLEEENGILYGTGTDGEILGVFTNIPEFTLTGLSVATPNYFDAIIAAYTQVVSVSKMNYRPNLVRVNPIDLANMRLTKDANGQYLFPPFSLANGEIISGLRIAASPSVDQGSFVLGDFSYLNIRDYIPLTIEFGWENDDFTKNMVTMIGEKRLLAYIKSNYLSAFIKGEYETIMEAIEAAAPSNP</sequence>
<gene>
    <name evidence="5" type="ORF">GGR21_002470</name>
</gene>
<reference evidence="5 6" key="1">
    <citation type="submission" date="2020-08" db="EMBL/GenBank/DDBJ databases">
        <title>Genomic Encyclopedia of Type Strains, Phase IV (KMG-IV): sequencing the most valuable type-strain genomes for metagenomic binning, comparative biology and taxonomic classification.</title>
        <authorList>
            <person name="Goeker M."/>
        </authorList>
    </citation>
    <scope>NUCLEOTIDE SEQUENCE [LARGE SCALE GENOMIC DNA]</scope>
    <source>
        <strain evidence="5 6">DSM 104969</strain>
    </source>
</reference>
<feature type="transmembrane region" description="Helical" evidence="3">
    <location>
        <begin position="20"/>
        <end position="42"/>
    </location>
</feature>
<keyword evidence="3" id="KW-0812">Transmembrane</keyword>
<keyword evidence="3" id="KW-0472">Membrane</keyword>
<protein>
    <submittedName>
        <fullName evidence="5">HK97 family phage major capsid protein</fullName>
    </submittedName>
</protein>
<dbReference type="Proteomes" id="UP000555103">
    <property type="component" value="Unassembled WGS sequence"/>
</dbReference>
<dbReference type="AlphaFoldDB" id="A0A840CSE2"/>
<evidence type="ECO:0000256" key="3">
    <source>
        <dbReference type="SAM" id="Phobius"/>
    </source>
</evidence>
<dbReference type="NCBIfam" id="TIGR01554">
    <property type="entry name" value="major_cap_HK97"/>
    <property type="match status" value="1"/>
</dbReference>
<comment type="caution">
    <text evidence="5">The sequence shown here is derived from an EMBL/GenBank/DDBJ whole genome shotgun (WGS) entry which is preliminary data.</text>
</comment>
<keyword evidence="2" id="KW-0175">Coiled coil</keyword>
<keyword evidence="6" id="KW-1185">Reference proteome</keyword>
<dbReference type="InterPro" id="IPR024455">
    <property type="entry name" value="Phage_capsid"/>
</dbReference>
<evidence type="ECO:0000256" key="2">
    <source>
        <dbReference type="SAM" id="Coils"/>
    </source>
</evidence>
<comment type="subcellular location">
    <subcellularLocation>
        <location evidence="1">Virion</location>
    </subcellularLocation>
</comment>
<evidence type="ECO:0000259" key="4">
    <source>
        <dbReference type="Pfam" id="PF05065"/>
    </source>
</evidence>
<dbReference type="InterPro" id="IPR054612">
    <property type="entry name" value="Phage_capsid-like_C"/>
</dbReference>
<evidence type="ECO:0000256" key="1">
    <source>
        <dbReference type="ARBA" id="ARBA00004328"/>
    </source>
</evidence>
<dbReference type="Gene3D" id="3.30.2400.10">
    <property type="entry name" value="Major capsid protein gp5"/>
    <property type="match status" value="1"/>
</dbReference>
<dbReference type="Pfam" id="PF05065">
    <property type="entry name" value="Phage_capsid"/>
    <property type="match status" value="1"/>
</dbReference>
<dbReference type="RefSeq" id="WP_183307465.1">
    <property type="nucleotide sequence ID" value="NZ_JACIEP010000008.1"/>
</dbReference>
<name>A0A840CSE2_9BACT</name>
<organism evidence="5 6">
    <name type="scientific">Dysgonomonas hofstadii</name>
    <dbReference type="NCBI Taxonomy" id="637886"/>
    <lineage>
        <taxon>Bacteria</taxon>
        <taxon>Pseudomonadati</taxon>
        <taxon>Bacteroidota</taxon>
        <taxon>Bacteroidia</taxon>
        <taxon>Bacteroidales</taxon>
        <taxon>Dysgonomonadaceae</taxon>
        <taxon>Dysgonomonas</taxon>
    </lineage>
</organism>
<accession>A0A840CSE2</accession>
<proteinExistence type="predicted"/>
<evidence type="ECO:0000313" key="6">
    <source>
        <dbReference type="Proteomes" id="UP000555103"/>
    </source>
</evidence>